<dbReference type="AlphaFoldDB" id="A0A1P8K1G8"/>
<gene>
    <name evidence="1" type="ORF">RD110_23710</name>
</gene>
<proteinExistence type="predicted"/>
<protein>
    <submittedName>
        <fullName evidence="1">Uncharacterized protein</fullName>
    </submittedName>
</protein>
<dbReference type="EMBL" id="CP019236">
    <property type="protein sequence ID" value="APW39836.1"/>
    <property type="molecule type" value="Genomic_DNA"/>
</dbReference>
<dbReference type="Proteomes" id="UP000186609">
    <property type="component" value="Chromosome"/>
</dbReference>
<sequence>MRNVVMSVQVPAKVYERWARRRGFSAAALEEVIVRFLENYQFPVRSAGVLEPTGGSRYAARHRPLHAEVEWNRRWYDWKGEVEVHGVDDAAA</sequence>
<dbReference type="KEGG" id="rhy:RD110_23710"/>
<accession>A0A1P8K1G8</accession>
<name>A0A1P8K1G8_9BURK</name>
<keyword evidence="2" id="KW-1185">Reference proteome</keyword>
<evidence type="ECO:0000313" key="2">
    <source>
        <dbReference type="Proteomes" id="UP000186609"/>
    </source>
</evidence>
<evidence type="ECO:0000313" key="1">
    <source>
        <dbReference type="EMBL" id="APW39836.1"/>
    </source>
</evidence>
<dbReference type="STRING" id="1842727.RD110_23710"/>
<reference evidence="1 2" key="1">
    <citation type="submission" date="2017-01" db="EMBL/GenBank/DDBJ databases">
        <authorList>
            <person name="Mah S.A."/>
            <person name="Swanson W.J."/>
            <person name="Moy G.W."/>
            <person name="Vacquier V.D."/>
        </authorList>
    </citation>
    <scope>NUCLEOTIDE SEQUENCE [LARGE SCALE GENOMIC DNA]</scope>
    <source>
        <strain evidence="1 2">DCY110</strain>
    </source>
</reference>
<dbReference type="RefSeq" id="WP_076202614.1">
    <property type="nucleotide sequence ID" value="NZ_CP019236.1"/>
</dbReference>
<organism evidence="1 2">
    <name type="scientific">Rhodoferax koreensis</name>
    <dbReference type="NCBI Taxonomy" id="1842727"/>
    <lineage>
        <taxon>Bacteria</taxon>
        <taxon>Pseudomonadati</taxon>
        <taxon>Pseudomonadota</taxon>
        <taxon>Betaproteobacteria</taxon>
        <taxon>Burkholderiales</taxon>
        <taxon>Comamonadaceae</taxon>
        <taxon>Rhodoferax</taxon>
    </lineage>
</organism>